<evidence type="ECO:0000256" key="1">
    <source>
        <dbReference type="SAM" id="MobiDB-lite"/>
    </source>
</evidence>
<organism evidence="2">
    <name type="scientific">Arundo donax</name>
    <name type="common">Giant reed</name>
    <name type="synonym">Donax arundinaceus</name>
    <dbReference type="NCBI Taxonomy" id="35708"/>
    <lineage>
        <taxon>Eukaryota</taxon>
        <taxon>Viridiplantae</taxon>
        <taxon>Streptophyta</taxon>
        <taxon>Embryophyta</taxon>
        <taxon>Tracheophyta</taxon>
        <taxon>Spermatophyta</taxon>
        <taxon>Magnoliopsida</taxon>
        <taxon>Liliopsida</taxon>
        <taxon>Poales</taxon>
        <taxon>Poaceae</taxon>
        <taxon>PACMAD clade</taxon>
        <taxon>Arundinoideae</taxon>
        <taxon>Arundineae</taxon>
        <taxon>Arundo</taxon>
    </lineage>
</organism>
<proteinExistence type="predicted"/>
<reference evidence="2" key="1">
    <citation type="submission" date="2014-09" db="EMBL/GenBank/DDBJ databases">
        <authorList>
            <person name="Magalhaes I.L.F."/>
            <person name="Oliveira U."/>
            <person name="Santos F.R."/>
            <person name="Vidigal T.H.D.A."/>
            <person name="Brescovit A.D."/>
            <person name="Santos A.J."/>
        </authorList>
    </citation>
    <scope>NUCLEOTIDE SEQUENCE</scope>
    <source>
        <tissue evidence="2">Shoot tissue taken approximately 20 cm above the soil surface</tissue>
    </source>
</reference>
<dbReference type="AlphaFoldDB" id="A0A0A9EVM1"/>
<accession>A0A0A9EVM1</accession>
<feature type="compositionally biased region" description="Basic and acidic residues" evidence="1">
    <location>
        <begin position="1"/>
        <end position="13"/>
    </location>
</feature>
<sequence>MRRFPEVVRRGGEEGGGPRGIPGPDELRGERGGEGAGRVGLDGAKYGRPAAATEGHECRVVGVQRRRAVRGGRPVLLPPQFPDQTVHVRRTQRLVTDSILATP</sequence>
<protein>
    <submittedName>
        <fullName evidence="2">Uncharacterized protein</fullName>
    </submittedName>
</protein>
<reference evidence="2" key="2">
    <citation type="journal article" date="2015" name="Data Brief">
        <title>Shoot transcriptome of the giant reed, Arundo donax.</title>
        <authorList>
            <person name="Barrero R.A."/>
            <person name="Guerrero F.D."/>
            <person name="Moolhuijzen P."/>
            <person name="Goolsby J.A."/>
            <person name="Tidwell J."/>
            <person name="Bellgard S.E."/>
            <person name="Bellgard M.I."/>
        </authorList>
    </citation>
    <scope>NUCLEOTIDE SEQUENCE</scope>
    <source>
        <tissue evidence="2">Shoot tissue taken approximately 20 cm above the soil surface</tissue>
    </source>
</reference>
<evidence type="ECO:0000313" key="2">
    <source>
        <dbReference type="EMBL" id="JAE03039.1"/>
    </source>
</evidence>
<dbReference type="EMBL" id="GBRH01194857">
    <property type="protein sequence ID" value="JAE03039.1"/>
    <property type="molecule type" value="Transcribed_RNA"/>
</dbReference>
<name>A0A0A9EVM1_ARUDO</name>
<feature type="region of interest" description="Disordered" evidence="1">
    <location>
        <begin position="1"/>
        <end position="51"/>
    </location>
</feature>